<evidence type="ECO:0000313" key="5">
    <source>
        <dbReference type="EMBL" id="CAB4016635.1"/>
    </source>
</evidence>
<dbReference type="PANTHER" id="PTHR16146">
    <property type="entry name" value="INTELECTIN"/>
    <property type="match status" value="1"/>
</dbReference>
<dbReference type="SUPFAM" id="SSF56496">
    <property type="entry name" value="Fibrinogen C-terminal domain-like"/>
    <property type="match status" value="1"/>
</dbReference>
<dbReference type="Proteomes" id="UP001152795">
    <property type="component" value="Unassembled WGS sequence"/>
</dbReference>
<name>A0A7D9IUD9_PARCT</name>
<evidence type="ECO:0000256" key="2">
    <source>
        <dbReference type="ARBA" id="ARBA00022734"/>
    </source>
</evidence>
<comment type="caution">
    <text evidence="5">The sequence shown here is derived from an EMBL/GenBank/DDBJ whole genome shotgun (WGS) entry which is preliminary data.</text>
</comment>
<protein>
    <submittedName>
        <fullName evidence="5">Uncharacterized protein</fullName>
    </submittedName>
</protein>
<dbReference type="PANTHER" id="PTHR16146:SF46">
    <property type="entry name" value="INTELECTIN-1A-RELATED"/>
    <property type="match status" value="1"/>
</dbReference>
<dbReference type="EMBL" id="CACRXK020009196">
    <property type="protein sequence ID" value="CAB4016635.1"/>
    <property type="molecule type" value="Genomic_DNA"/>
</dbReference>
<dbReference type="InterPro" id="IPR014716">
    <property type="entry name" value="Fibrinogen_a/b/g_C_1"/>
</dbReference>
<evidence type="ECO:0000256" key="4">
    <source>
        <dbReference type="ARBA" id="ARBA00023157"/>
    </source>
</evidence>
<dbReference type="PROSITE" id="PS50948">
    <property type="entry name" value="PAN"/>
    <property type="match status" value="1"/>
</dbReference>
<accession>A0A7D9IUD9</accession>
<dbReference type="GO" id="GO:0070492">
    <property type="term" value="F:oligosaccharide binding"/>
    <property type="evidence" value="ECO:0007669"/>
    <property type="project" value="TreeGrafter"/>
</dbReference>
<proteinExistence type="predicted"/>
<keyword evidence="2" id="KW-0430">Lectin</keyword>
<evidence type="ECO:0000313" key="6">
    <source>
        <dbReference type="Proteomes" id="UP001152795"/>
    </source>
</evidence>
<dbReference type="GO" id="GO:0046872">
    <property type="term" value="F:metal ion binding"/>
    <property type="evidence" value="ECO:0007669"/>
    <property type="project" value="UniProtKB-KW"/>
</dbReference>
<dbReference type="Gene3D" id="3.90.215.10">
    <property type="entry name" value="Gamma Fibrinogen, chain A, domain 1"/>
    <property type="match status" value="1"/>
</dbReference>
<organism evidence="5 6">
    <name type="scientific">Paramuricea clavata</name>
    <name type="common">Red gorgonian</name>
    <name type="synonym">Violescent sea-whip</name>
    <dbReference type="NCBI Taxonomy" id="317549"/>
    <lineage>
        <taxon>Eukaryota</taxon>
        <taxon>Metazoa</taxon>
        <taxon>Cnidaria</taxon>
        <taxon>Anthozoa</taxon>
        <taxon>Octocorallia</taxon>
        <taxon>Malacalcyonacea</taxon>
        <taxon>Plexauridae</taxon>
        <taxon>Paramuricea</taxon>
    </lineage>
</organism>
<dbReference type="InterPro" id="IPR003609">
    <property type="entry name" value="Pan_app"/>
</dbReference>
<dbReference type="GO" id="GO:0005615">
    <property type="term" value="C:extracellular space"/>
    <property type="evidence" value="ECO:0007669"/>
    <property type="project" value="TreeGrafter"/>
</dbReference>
<reference evidence="5" key="1">
    <citation type="submission" date="2020-04" db="EMBL/GenBank/DDBJ databases">
        <authorList>
            <person name="Alioto T."/>
            <person name="Alioto T."/>
            <person name="Gomez Garrido J."/>
        </authorList>
    </citation>
    <scope>NUCLEOTIDE SEQUENCE</scope>
    <source>
        <strain evidence="5">A484AB</strain>
    </source>
</reference>
<evidence type="ECO:0000256" key="1">
    <source>
        <dbReference type="ARBA" id="ARBA00022723"/>
    </source>
</evidence>
<keyword evidence="6" id="KW-1185">Reference proteome</keyword>
<dbReference type="InterPro" id="IPR036056">
    <property type="entry name" value="Fibrinogen-like_C"/>
</dbReference>
<dbReference type="NCBIfam" id="NF040941">
    <property type="entry name" value="GGGWT_bact"/>
    <property type="match status" value="1"/>
</dbReference>
<keyword evidence="3" id="KW-0106">Calcium</keyword>
<sequence>MAVLLSICALIFISQITQPGDCSIEQAIIRKRKHTYLANHVIQTKQAETESDCGRHCVRVGSCLSVNYKTSGIGKGLCELNSETLQDTSDADGSVHNPEFNHLYIIKKKPLQKMSLPPISCQDILTKSAGATNGLYNISVDNKLVTVYCEMVLHGGGFTFIPKSAVKNGTLPNLVSQLFTNHSEVLLYIQKKDGSQTYTHIQQLKEQSETPLVVLQNTNSANYWFPSSLHCDYFYGITIDDGGCGVNGEPGLTYGSPANSFMGDYLYLSTSIYTDGFLSNNMEVKYNYHRTFSTGRLFAFFPNHREQNPSTQHNHDLVYETQGVAVDWRNTGMVLAERIPGNFFYLTEVHYSGNGCYTSSDRWIEANGTAIGLR</sequence>
<dbReference type="OrthoDB" id="5989402at2759"/>
<keyword evidence="1" id="KW-0479">Metal-binding</keyword>
<dbReference type="Pfam" id="PF00024">
    <property type="entry name" value="PAN_1"/>
    <property type="match status" value="1"/>
</dbReference>
<gene>
    <name evidence="5" type="ORF">PACLA_8A045610</name>
</gene>
<keyword evidence="4" id="KW-1015">Disulfide bond</keyword>
<dbReference type="AlphaFoldDB" id="A0A7D9IUD9"/>
<evidence type="ECO:0000256" key="3">
    <source>
        <dbReference type="ARBA" id="ARBA00022837"/>
    </source>
</evidence>